<dbReference type="Pfam" id="PF10344">
    <property type="entry name" value="Hobbit"/>
    <property type="match status" value="1"/>
</dbReference>
<keyword evidence="1" id="KW-0175">Coiled coil</keyword>
<keyword evidence="8" id="KW-1185">Reference proteome</keyword>
<dbReference type="InterPro" id="IPR019415">
    <property type="entry name" value="FMP27_SW_RBG"/>
</dbReference>
<organism evidence="7 8">
    <name type="scientific">Debaryomyces hansenii (strain ATCC 36239 / CBS 767 / BCRC 21394 / JCM 1990 / NBRC 0083 / IGC 2968)</name>
    <name type="common">Yeast</name>
    <name type="synonym">Torulaspora hansenii</name>
    <dbReference type="NCBI Taxonomy" id="284592"/>
    <lineage>
        <taxon>Eukaryota</taxon>
        <taxon>Fungi</taxon>
        <taxon>Dikarya</taxon>
        <taxon>Ascomycota</taxon>
        <taxon>Saccharomycotina</taxon>
        <taxon>Pichiomycetes</taxon>
        <taxon>Debaryomycetaceae</taxon>
        <taxon>Debaryomyces</taxon>
    </lineage>
</organism>
<feature type="domain" description="FMP27 SW motif-containing RBG unit" evidence="5">
    <location>
        <begin position="1128"/>
        <end position="1229"/>
    </location>
</feature>
<feature type="region of interest" description="Disordered" evidence="2">
    <location>
        <begin position="492"/>
        <end position="519"/>
    </location>
</feature>
<evidence type="ECO:0000259" key="4">
    <source>
        <dbReference type="SMART" id="SM01214"/>
    </source>
</evidence>
<feature type="region of interest" description="Disordered" evidence="2">
    <location>
        <begin position="2436"/>
        <end position="2479"/>
    </location>
</feature>
<evidence type="ECO:0000259" key="5">
    <source>
        <dbReference type="SMART" id="SM01215"/>
    </source>
</evidence>
<feature type="compositionally biased region" description="Low complexity" evidence="2">
    <location>
        <begin position="2464"/>
        <end position="2477"/>
    </location>
</feature>
<feature type="domain" description="FMP27 WPPW motif-containing RBG unit" evidence="6">
    <location>
        <begin position="1651"/>
        <end position="2078"/>
    </location>
</feature>
<feature type="domain" description="FMP27/BLTP2/Hobbit GFWDK motif-containing RBG unit" evidence="4">
    <location>
        <begin position="1247"/>
        <end position="1401"/>
    </location>
</feature>
<evidence type="ECO:0000256" key="2">
    <source>
        <dbReference type="SAM" id="MobiDB-lite"/>
    </source>
</evidence>
<reference evidence="7 8" key="1">
    <citation type="journal article" date="2004" name="Nature">
        <title>Genome evolution in yeasts.</title>
        <authorList>
            <consortium name="Genolevures"/>
            <person name="Dujon B."/>
            <person name="Sherman D."/>
            <person name="Fischer G."/>
            <person name="Durrens P."/>
            <person name="Casaregola S."/>
            <person name="Lafontaine I."/>
            <person name="de Montigny J."/>
            <person name="Marck C."/>
            <person name="Neuveglise C."/>
            <person name="Talla E."/>
            <person name="Goffard N."/>
            <person name="Frangeul L."/>
            <person name="Aigle M."/>
            <person name="Anthouard V."/>
            <person name="Babour A."/>
            <person name="Barbe V."/>
            <person name="Barnay S."/>
            <person name="Blanchin S."/>
            <person name="Beckerich J.M."/>
            <person name="Beyne E."/>
            <person name="Bleykasten C."/>
            <person name="Boisrame A."/>
            <person name="Boyer J."/>
            <person name="Cattolico L."/>
            <person name="Confanioleri F."/>
            <person name="de Daruvar A."/>
            <person name="Despons L."/>
            <person name="Fabre E."/>
            <person name="Fairhead C."/>
            <person name="Ferry-Dumazet H."/>
            <person name="Groppi A."/>
            <person name="Hantraye F."/>
            <person name="Hennequin C."/>
            <person name="Jauniaux N."/>
            <person name="Joyet P."/>
            <person name="Kachouri R."/>
            <person name="Kerrest A."/>
            <person name="Koszul R."/>
            <person name="Lemaire M."/>
            <person name="Lesur I."/>
            <person name="Ma L."/>
            <person name="Muller H."/>
            <person name="Nicaud J.M."/>
            <person name="Nikolski M."/>
            <person name="Oztas S."/>
            <person name="Ozier-Kalogeropoulos O."/>
            <person name="Pellenz S."/>
            <person name="Potier S."/>
            <person name="Richard G.F."/>
            <person name="Straub M.L."/>
            <person name="Suleau A."/>
            <person name="Swennene D."/>
            <person name="Tekaia F."/>
            <person name="Wesolowski-Louvel M."/>
            <person name="Westhof E."/>
            <person name="Wirth B."/>
            <person name="Zeniou-Meyer M."/>
            <person name="Zivanovic I."/>
            <person name="Bolotin-Fukuhara M."/>
            <person name="Thierry A."/>
            <person name="Bouchier C."/>
            <person name="Caudron B."/>
            <person name="Scarpelli C."/>
            <person name="Gaillardin C."/>
            <person name="Weissenbach J."/>
            <person name="Wincker P."/>
            <person name="Souciet J.L."/>
        </authorList>
    </citation>
    <scope>NUCLEOTIDE SEQUENCE [LARGE SCALE GENOMIC DNA]</scope>
    <source>
        <strain evidence="8">ATCC 36239 / CBS 767 / BCRC 21394 / JCM 1990 / NBRC 0083 / IGC 2968</strain>
    </source>
</reference>
<dbReference type="PANTHER" id="PTHR15678:SF15">
    <property type="entry name" value="PROTEIN FMP27, MITOCHONDRIAL"/>
    <property type="match status" value="1"/>
</dbReference>
<feature type="region of interest" description="Disordered" evidence="2">
    <location>
        <begin position="2397"/>
        <end position="2418"/>
    </location>
</feature>
<sequence length="2595" mass="299264">MVGFVMNDILYYGGLVLGAWVIGWYLIYFVSGFHLKTIGINNGISFNGISYTNKRVSLTLRTFRIRLWGNTRKIVMDDLVIKLHSAEKSTKRAKKPEKGDNSGDGTIDLSIFPSNCAARAVVRFVLTHIPSVDIGLKHTTLLYPDSTSTTIEYLRFMLTSRYSKKSASNLKFYTTLVVNEVVNSSESDSLKSVPPMSLMTLKLQLNLQINIEKGNIHNIQVRLFTDEFKCVIFRKAKLFIDRIKRDMEFSDKSNEPGIEFTPKTNVEPQTNYTEEESSEQEDAGSSKHPTKFDKFIKIRNKLYPVIKEISFNLDNSELLEIPFAITDKEMSFSDYFDYSSRKRSLDLFSKSISFNYSKLNKTAAGFHVLFDSEADDPFQVNTSIQSLRVNYCKHTKENNQETCQKDEVLNIPNFNYTYKSNVLDCMVRDKGFKDCVTEFAATACSPMIDLSTVQLATFIYNCVLIKKYFTLKHLKKRNKKLNREIIKEHTNANNDTHIDSDDIDTTQVESDSNDADNQEKLSRTKYKHQLLKLLEEYFPRVDTKFVIEQPRFIIKHHDKTTNKAQILDFSYSLLNIHTFTTPTRDYNINCHTIHPCINYVQKSNVTLQDEYNKVIKKEILSLRSINFKLDILKNLEVKSTIAINEPRVDLSQLNIITGINDLLQDITCMAQEHLNSGLVNLNLNAAIIKQRLIFPDSTEGSTAESKPLEYKLFRYLPNWFLGSEIIISKLSFILGSRSVLIAKYYLDEINGEGYNADYFSDNHKLRNVRFTIDNLNLNIRNKVYDPKHINSDSESTDTLAANENVIEFWTIDMQMSKIQCALQLLLNNSNDEYEEFLNLPMTDIFVSAVNSNGINDLKMDVNVDDVIGDYDRYKLSVLIGAIYLVREAILAPIKLIKNKLRNDMQKVASKASTQVESQTRKISDFAVLNCKIRRSNFIVHLDDNYKIKLQLFDIIANVNKGVIILNNKFFRILAGSPFIADQWCRIACVDELRIVVNDPSIESKITIASESIRLIQPHGFMVYRLFDNLSITIKILKHLISCLKNDHLKRKNIEPKEGKAINFPRIHITSKKLSFNMEDDPFECELNMIYQLGLVEQRKRLEQVALFEARTSEANQTKHDFTSIEMEEKLYHLRKSISTSWIRKIKVYKARLGDEIIQNKKFLFGNEALLPVDKNEQIIAYMNQAPLLSVIVSGFDLNISRTKFDLDELPQFIHDMGQGVPVDTRYSLMIPMFISLQLLELRMHLRDYPLPLLRVPYNKDKTSSLSMAGHLILSEALVNEAAHLRNLHIPLVPDVKNVVGDKHYALTINKSLSSVKLFTDLSVKFSSQEASRFVWGQSYQFGIQQVSLNFDQFSKPPVDPSLKLGFWDKLRYIMHGKFKIETGSHNSLEVAFKGSRDPYDLFNVSSGFVLAFNDNVLWTVNENDDSQSFMKVKSDKVLWYIPNYLATPLVSWSRDSSKYIFLPNSKSFISSCFAYFLEETPHNDLDAQLSRSHIHEKKVVSLKGGVNFIIGFLLQRHTGSGITSRESKHHYDVKLFNPEYTKEGHDSYAGFRSDRINMSISFHANTENSYNCIHLSPNTFKQFFNWWTLFAGNMMLPIRRGDLFGDSKMSMKFSQHLFTNKFQFNFKSLFISHIYRDENVDANNDKIECVGIRAKMDEFSVDLHQVKEPRIMIHEGLSKNKKIMKMNFRLGEVHLTGIDLRTIYATFDQNIYAHRIQNEDSKSKFSVFDNDAQWFDIEDYEEAFIPTLRKSRRSIKINALMYSKRFSYLRDTTSESDEVIDTQEEDNAHGCLLGSKNIYLLQIELLKDRIKQLEERIKINKTKQLSNEQLYKRISFLKNDIQEQDTKRLQRKEESSSSTEPNFTSMFHNKFVLVCMFLKWNVQNRNLLFKYVHFVQLKVQLRKYLSYESIRAIHNIIDHNIAETGGDELSIISEALSKIKSEKLANEISRKSESSQQRLNNLDSIIRKTDENERISEDFLIEILYPQIQLQSDETPDRIVLMAIPSIDAKIVSVLTKSTNQLVVNERELENRYGVILRDANIFVLNKEDVSNVNKLILNKKTYGSTTSWPPWLGIEICKNGRLAGEDKLIVEKTSMLITYEQINPLGSQLINDNSERTSSLGESDVESISRKVNVDIPEFKILSTAKQYHTLYVIILNLLFYVEPKSKSLGEKLEKLKFSIDFLDLIALNERLTNLHKYYRLINILSNNYGFRQDMLDNEGLNDHLSLNVERGNAITEIYLLMNSLLTGELFNDDSNSKTLAEWNINADSIQLCMLEDDRTPILKLLMDHGKYRRRINENGSNDNRIEIESMQGFNLLYIAYYAKMMEPLIGLSGNKHKESKNLIIVDWSMKRSIGGIKVLDYFSIDSQPLNIKIDEITGEKLLKYIFPGSDTDNFNLFGNNPNKEENESDPDDDNVIGKNRESFVQELEGSKKAVTFEDDNSSSNKSRQRNQMKFDRSMTRLSNNKSQLSSSVSSNDEADADLDEMLQRSKKYLSIGDLNISPICLLISVKCHNGYKRILNVQDLFIKLPEFSIGNQVLSLLEVTMKFKRMIKKALLSHIGRLLRNKMTVKRNRIRNKTAANGQMITDEAIIDT</sequence>
<dbReference type="eggNOG" id="KOG1910">
    <property type="taxonomic scope" value="Eukaryota"/>
</dbReference>
<evidence type="ECO:0000259" key="6">
    <source>
        <dbReference type="SMART" id="SM01216"/>
    </source>
</evidence>
<dbReference type="PANTHER" id="PTHR15678">
    <property type="entry name" value="ANTIGEN MLAA-22-RELATED"/>
    <property type="match status" value="1"/>
</dbReference>
<dbReference type="KEGG" id="dha:DEHA2F12452g"/>
<dbReference type="STRING" id="284592.Q6BLL6"/>
<dbReference type="SMART" id="SM01214">
    <property type="entry name" value="Fmp27_GFWDK"/>
    <property type="match status" value="1"/>
</dbReference>
<gene>
    <name evidence="7" type="ordered locus">DEHA2F12452g</name>
</gene>
<dbReference type="OMA" id="PNYFAKP"/>
<feature type="region of interest" description="Disordered" evidence="2">
    <location>
        <begin position="253"/>
        <end position="289"/>
    </location>
</feature>
<dbReference type="SMART" id="SM01216">
    <property type="entry name" value="Fmp27_WPPW"/>
    <property type="match status" value="1"/>
</dbReference>
<proteinExistence type="predicted"/>
<dbReference type="Proteomes" id="UP000000599">
    <property type="component" value="Chromosome F"/>
</dbReference>
<evidence type="ECO:0000313" key="8">
    <source>
        <dbReference type="Proteomes" id="UP000000599"/>
    </source>
</evidence>
<evidence type="ECO:0000256" key="1">
    <source>
        <dbReference type="SAM" id="Coils"/>
    </source>
</evidence>
<name>Q6BLL6_DEBHA</name>
<dbReference type="OrthoDB" id="1562405at2759"/>
<feature type="compositionally biased region" description="Low complexity" evidence="2">
    <location>
        <begin position="2443"/>
        <end position="2453"/>
    </location>
</feature>
<dbReference type="VEuPathDB" id="FungiDB:DEHA2F12452g"/>
<dbReference type="GeneID" id="2904226"/>
<dbReference type="HOGENOM" id="CLU_000740_0_0_1"/>
<feature type="compositionally biased region" description="Acidic residues" evidence="2">
    <location>
        <begin position="273"/>
        <end position="282"/>
    </location>
</feature>
<dbReference type="InterPro" id="IPR019441">
    <property type="entry name" value="FMP27/BLTP2/Hobbit_GFWDK_RBG"/>
</dbReference>
<keyword evidence="3" id="KW-1133">Transmembrane helix</keyword>
<evidence type="ECO:0000313" key="7">
    <source>
        <dbReference type="EMBL" id="CAG89255.2"/>
    </source>
</evidence>
<dbReference type="InterPro" id="IPR045167">
    <property type="entry name" value="Hobbit"/>
</dbReference>
<keyword evidence="3" id="KW-0472">Membrane</keyword>
<dbReference type="InParanoid" id="Q6BLL6"/>
<feature type="compositionally biased region" description="Polar residues" evidence="2">
    <location>
        <begin position="262"/>
        <end position="272"/>
    </location>
</feature>
<evidence type="ECO:0000256" key="3">
    <source>
        <dbReference type="SAM" id="Phobius"/>
    </source>
</evidence>
<accession>Q6BLL6</accession>
<keyword evidence="3" id="KW-0812">Transmembrane</keyword>
<dbReference type="SMART" id="SM01215">
    <property type="entry name" value="Fmp27_SW"/>
    <property type="match status" value="1"/>
</dbReference>
<dbReference type="InterPro" id="IPR019449">
    <property type="entry name" value="FMP27_WPPW_RBG"/>
</dbReference>
<dbReference type="RefSeq" id="XP_460905.2">
    <property type="nucleotide sequence ID" value="XM_460905.1"/>
</dbReference>
<feature type="transmembrane region" description="Helical" evidence="3">
    <location>
        <begin position="9"/>
        <end position="30"/>
    </location>
</feature>
<feature type="coiled-coil region" evidence="1">
    <location>
        <begin position="1796"/>
        <end position="1847"/>
    </location>
</feature>
<dbReference type="EMBL" id="CR382138">
    <property type="protein sequence ID" value="CAG89255.2"/>
    <property type="molecule type" value="Genomic_DNA"/>
</dbReference>
<dbReference type="FunCoup" id="Q6BLL6">
    <property type="interactions" value="507"/>
</dbReference>
<protein>
    <submittedName>
        <fullName evidence="7">DEHA2F12452p</fullName>
    </submittedName>
</protein>